<reference evidence="2 3" key="1">
    <citation type="submission" date="2018-06" db="EMBL/GenBank/DDBJ databases">
        <title>The draft genome sequences of strains SCU63 and S1.</title>
        <authorList>
            <person name="Gan L."/>
        </authorList>
    </citation>
    <scope>NUCLEOTIDE SEQUENCE [LARGE SCALE GENOMIC DNA]</scope>
    <source>
        <strain evidence="2 3">SCU63</strain>
    </source>
</reference>
<dbReference type="Proteomes" id="UP000251002">
    <property type="component" value="Unassembled WGS sequence"/>
</dbReference>
<comment type="caution">
    <text evidence="2">The sequence shown here is derived from an EMBL/GenBank/DDBJ whole genome shotgun (WGS) entry which is preliminary data.</text>
</comment>
<evidence type="ECO:0000313" key="3">
    <source>
        <dbReference type="Proteomes" id="UP000251002"/>
    </source>
</evidence>
<evidence type="ECO:0008006" key="4">
    <source>
        <dbReference type="Google" id="ProtNLM"/>
    </source>
</evidence>
<gene>
    <name evidence="2" type="ORF">DP120_06790</name>
</gene>
<proteinExistence type="predicted"/>
<dbReference type="AlphaFoldDB" id="A0A365L1I2"/>
<dbReference type="EMBL" id="QLZR01000002">
    <property type="protein sequence ID" value="RAZ79311.1"/>
    <property type="molecule type" value="Genomic_DNA"/>
</dbReference>
<feature type="chain" id="PRO_5039061206" description="DUF3139 domain-containing protein" evidence="1">
    <location>
        <begin position="21"/>
        <end position="109"/>
    </location>
</feature>
<keyword evidence="3" id="KW-1185">Reference proteome</keyword>
<keyword evidence="1" id="KW-0732">Signal</keyword>
<evidence type="ECO:0000256" key="1">
    <source>
        <dbReference type="SAM" id="SignalP"/>
    </source>
</evidence>
<accession>A0A365L1I2</accession>
<feature type="signal peptide" evidence="1">
    <location>
        <begin position="1"/>
        <end position="20"/>
    </location>
</feature>
<organism evidence="2 3">
    <name type="scientific">Planococcus halotolerans</name>
    <dbReference type="NCBI Taxonomy" id="2233542"/>
    <lineage>
        <taxon>Bacteria</taxon>
        <taxon>Bacillati</taxon>
        <taxon>Bacillota</taxon>
        <taxon>Bacilli</taxon>
        <taxon>Bacillales</taxon>
        <taxon>Caryophanaceae</taxon>
        <taxon>Planococcus</taxon>
    </lineage>
</organism>
<evidence type="ECO:0000313" key="2">
    <source>
        <dbReference type="EMBL" id="RAZ79311.1"/>
    </source>
</evidence>
<sequence>MKKALLVMAFIMLMVTFILSVQGEQITSTASMLVVNEKGHTNNYDEYWIKAYDPNNQTKDEAFKIIVEEEMIWELIEEKKEYFSSYQKEGNQPWILEQIEHPDPATTAK</sequence>
<name>A0A365L1I2_9BACL</name>
<dbReference type="RefSeq" id="WP_112222888.1">
    <property type="nucleotide sequence ID" value="NZ_CP196859.1"/>
</dbReference>
<protein>
    <recommendedName>
        <fullName evidence="4">DUF3139 domain-containing protein</fullName>
    </recommendedName>
</protein>